<evidence type="ECO:0000256" key="7">
    <source>
        <dbReference type="ARBA" id="ARBA00022722"/>
    </source>
</evidence>
<keyword evidence="9" id="KW-0408">Iron</keyword>
<dbReference type="GeneID" id="43579784"/>
<comment type="cofactor">
    <cofactor evidence="1">
        <name>Mg(2+)</name>
        <dbReference type="ChEBI" id="CHEBI:18420"/>
    </cofactor>
</comment>
<evidence type="ECO:0000256" key="4">
    <source>
        <dbReference type="ARBA" id="ARBA00011245"/>
    </source>
</evidence>
<dbReference type="AlphaFoldDB" id="A0A5E8B9G8"/>
<comment type="similarity">
    <text evidence="3">Belongs to the EXO5 family.</text>
</comment>
<evidence type="ECO:0000256" key="3">
    <source>
        <dbReference type="ARBA" id="ARBA00009797"/>
    </source>
</evidence>
<dbReference type="OrthoDB" id="354769at2759"/>
<organism evidence="12 13">
    <name type="scientific">Magnusiomyces paraingens</name>
    <dbReference type="NCBI Taxonomy" id="2606893"/>
    <lineage>
        <taxon>Eukaryota</taxon>
        <taxon>Fungi</taxon>
        <taxon>Dikarya</taxon>
        <taxon>Ascomycota</taxon>
        <taxon>Saccharomycotina</taxon>
        <taxon>Dipodascomycetes</taxon>
        <taxon>Dipodascales</taxon>
        <taxon>Dipodascaceae</taxon>
        <taxon>Magnusiomyces</taxon>
    </lineage>
</organism>
<evidence type="ECO:0000256" key="5">
    <source>
        <dbReference type="ARBA" id="ARBA00013561"/>
    </source>
</evidence>
<dbReference type="PANTHER" id="PTHR14464">
    <property type="entry name" value="EXONUCLEASE V"/>
    <property type="match status" value="1"/>
</dbReference>
<evidence type="ECO:0000256" key="6">
    <source>
        <dbReference type="ARBA" id="ARBA00022485"/>
    </source>
</evidence>
<accession>A0A5E8B9G8</accession>
<dbReference type="PANTHER" id="PTHR14464:SF4">
    <property type="entry name" value="EXONUCLEASE V"/>
    <property type="match status" value="1"/>
</dbReference>
<evidence type="ECO:0000256" key="10">
    <source>
        <dbReference type="ARBA" id="ARBA00023014"/>
    </source>
</evidence>
<gene>
    <name evidence="12" type="ORF">SAPINGB_P000961</name>
</gene>
<evidence type="ECO:0000256" key="2">
    <source>
        <dbReference type="ARBA" id="ARBA00001966"/>
    </source>
</evidence>
<evidence type="ECO:0000256" key="9">
    <source>
        <dbReference type="ARBA" id="ARBA00023004"/>
    </source>
</evidence>
<evidence type="ECO:0000313" key="12">
    <source>
        <dbReference type="EMBL" id="VVT45928.1"/>
    </source>
</evidence>
<dbReference type="EMBL" id="CABVLU010000001">
    <property type="protein sequence ID" value="VVT45928.1"/>
    <property type="molecule type" value="Genomic_DNA"/>
</dbReference>
<keyword evidence="10" id="KW-0411">Iron-sulfur</keyword>
<keyword evidence="6" id="KW-0479">Metal-binding</keyword>
<keyword evidence="6" id="KW-0004">4Fe-4S</keyword>
<sequence length="553" mass="62358">MRIHRQCKNYSSLRSTFVDANHRILNLQIPKYPHPQGQMPQAFVGVQPAASEITESNQDIPVDEHGQSLAQLIPLEERPRPPRPPRRVYVPLQSFPTMQPEVTNNDKTEFPNAVDSRVFDPNFFKNPSDPELPLTWPEFSARLLWLCESKLDHSSPTNELVSYARKATLQQVFSPSRISVTNMVTQYCELQTMYDTIFQIKGHGDSPRDVEKMLRSLVGYAVANMEEPIPVLTEENDVFAIGKNLLSKFQFYVQNLKINRRLIEARDRGSNVHQLLEENADSESNTVIPIIQEVSTMIEEILAIKLLRMAMKARALARTGRTRELYVFGEYKGIEITGIIDDLQVTEKGIVITDTKTRMGPTLPSWSLQRNAYHQVLIYHRLLTQLVQPDYNFDGLYRAIGANPDMPLPWGTVSLFSSSNTSGGLSEITEVLEHAAISEHAPFDIPDITLRDVEKWVRSALTAAISNKGISDRVQVQYLRQATSSSSLPQEIATVAYRTDPARTEQMLKFAAAYWRGERSPLGAGPGEADAKCGRCSWARVCAWRKSVTAMAV</sequence>
<proteinExistence type="inferred from homology"/>
<keyword evidence="8" id="KW-0378">Hydrolase</keyword>
<comment type="cofactor">
    <cofactor evidence="2">
        <name>[4Fe-4S] cluster</name>
        <dbReference type="ChEBI" id="CHEBI:49883"/>
    </cofactor>
</comment>
<evidence type="ECO:0000256" key="11">
    <source>
        <dbReference type="ARBA" id="ARBA00030412"/>
    </source>
</evidence>
<evidence type="ECO:0000256" key="1">
    <source>
        <dbReference type="ARBA" id="ARBA00001946"/>
    </source>
</evidence>
<dbReference type="GO" id="GO:0005634">
    <property type="term" value="C:nucleus"/>
    <property type="evidence" value="ECO:0007669"/>
    <property type="project" value="TreeGrafter"/>
</dbReference>
<dbReference type="Proteomes" id="UP000398389">
    <property type="component" value="Unassembled WGS sequence"/>
</dbReference>
<reference evidence="12 13" key="1">
    <citation type="submission" date="2019-09" db="EMBL/GenBank/DDBJ databases">
        <authorList>
            <person name="Brejova B."/>
        </authorList>
    </citation>
    <scope>NUCLEOTIDE SEQUENCE [LARGE SCALE GENOMIC DNA]</scope>
</reference>
<evidence type="ECO:0000313" key="13">
    <source>
        <dbReference type="Proteomes" id="UP000398389"/>
    </source>
</evidence>
<dbReference type="GO" id="GO:0045145">
    <property type="term" value="F:single-stranded DNA 5'-3' DNA exonuclease activity"/>
    <property type="evidence" value="ECO:0007669"/>
    <property type="project" value="InterPro"/>
</dbReference>
<evidence type="ECO:0000256" key="8">
    <source>
        <dbReference type="ARBA" id="ARBA00022839"/>
    </source>
</evidence>
<comment type="subunit">
    <text evidence="4">Monomer.</text>
</comment>
<keyword evidence="13" id="KW-1185">Reference proteome</keyword>
<dbReference type="GO" id="GO:0005739">
    <property type="term" value="C:mitochondrion"/>
    <property type="evidence" value="ECO:0007669"/>
    <property type="project" value="TreeGrafter"/>
</dbReference>
<dbReference type="RefSeq" id="XP_031851575.1">
    <property type="nucleotide sequence ID" value="XM_031995684.1"/>
</dbReference>
<dbReference type="GO" id="GO:0036297">
    <property type="term" value="P:interstrand cross-link repair"/>
    <property type="evidence" value="ECO:0007669"/>
    <property type="project" value="TreeGrafter"/>
</dbReference>
<dbReference type="GO" id="GO:0051539">
    <property type="term" value="F:4 iron, 4 sulfur cluster binding"/>
    <property type="evidence" value="ECO:0007669"/>
    <property type="project" value="UniProtKB-KW"/>
</dbReference>
<dbReference type="InterPro" id="IPR019190">
    <property type="entry name" value="EXOV"/>
</dbReference>
<keyword evidence="8" id="KW-0269">Exonuclease</keyword>
<name>A0A5E8B9G8_9ASCO</name>
<protein>
    <recommendedName>
        <fullName evidence="5">Exonuclease V, mitochondrial</fullName>
    </recommendedName>
    <alternativeName>
        <fullName evidence="11">Defects in morphology protein 1</fullName>
    </alternativeName>
</protein>
<keyword evidence="7" id="KW-0540">Nuclease</keyword>
<dbReference type="Pfam" id="PF09810">
    <property type="entry name" value="Exo5"/>
    <property type="match status" value="1"/>
</dbReference>